<keyword evidence="2" id="KW-1185">Reference proteome</keyword>
<protein>
    <submittedName>
        <fullName evidence="1">DUF4292 domain-containing protein</fullName>
    </submittedName>
</protein>
<evidence type="ECO:0000313" key="1">
    <source>
        <dbReference type="EMBL" id="MFH6603019.1"/>
    </source>
</evidence>
<accession>A0ACC7LHN7</accession>
<name>A0ACC7LHN7_9FLAO</name>
<evidence type="ECO:0000313" key="2">
    <source>
        <dbReference type="Proteomes" id="UP001595191"/>
    </source>
</evidence>
<dbReference type="EMBL" id="JBHFPV010000001">
    <property type="protein sequence ID" value="MFH6603019.1"/>
    <property type="molecule type" value="Genomic_DNA"/>
</dbReference>
<sequence>MNKMSRYAFRILFFSVFSILVSSCKSSKIISDGTIDANISAKNLIRAHYQNELDFKTLRGKVKIDYSDGDDTQSFSVSLRMKKDHAIWMSAPLGIVKAYITPERVSFYNKLENTYFDGDFSYLSQLLGTELDFKKVQNLLLGEALFDLRKAKYEVSTAGGNYLLKPKQAIELFNILFEIEPKNYKMASQRLAQPSQNRLLDIDYKNYQKINKWILPNELLILASENTHTNTIALQYRNMQFDESVSFPYKIPKGYDEIVLTKNDL</sequence>
<comment type="caution">
    <text evidence="1">The sequence shown here is derived from an EMBL/GenBank/DDBJ whole genome shotgun (WGS) entry which is preliminary data.</text>
</comment>
<organism evidence="1 2">
    <name type="scientific">Meishania litoralis</name>
    <dbReference type="NCBI Taxonomy" id="3434685"/>
    <lineage>
        <taxon>Bacteria</taxon>
        <taxon>Pseudomonadati</taxon>
        <taxon>Bacteroidota</taxon>
        <taxon>Flavobacteriia</taxon>
        <taxon>Flavobacteriales</taxon>
        <taxon>Flavobacteriaceae</taxon>
        <taxon>Meishania</taxon>
    </lineage>
</organism>
<gene>
    <name evidence="1" type="ORF">ACEZ3G_05985</name>
</gene>
<proteinExistence type="predicted"/>
<dbReference type="Proteomes" id="UP001595191">
    <property type="component" value="Unassembled WGS sequence"/>
</dbReference>
<reference evidence="1" key="1">
    <citation type="submission" date="2024-09" db="EMBL/GenBank/DDBJ databases">
        <authorList>
            <person name="Liu J."/>
        </authorList>
    </citation>
    <scope>NUCLEOTIDE SEQUENCE</scope>
    <source>
        <strain evidence="1">NBU2967</strain>
    </source>
</reference>